<dbReference type="OrthoDB" id="10691at2157"/>
<dbReference type="AlphaFoldDB" id="A0A1I1KEF9"/>
<evidence type="ECO:0000313" key="5">
    <source>
        <dbReference type="Proteomes" id="UP000199161"/>
    </source>
</evidence>
<dbReference type="NCBIfam" id="TIGR00299">
    <property type="entry name" value="nickel pincer cofactor biosynthesis protein LarC"/>
    <property type="match status" value="1"/>
</dbReference>
<evidence type="ECO:0000256" key="3">
    <source>
        <dbReference type="SAM" id="MobiDB-lite"/>
    </source>
</evidence>
<protein>
    <recommendedName>
        <fullName evidence="2">Putative nickel insertion protein</fullName>
    </recommendedName>
</protein>
<sequence>MTGTSARTLAFDGRMGASGDMILAALLDAGADPDALEAVTEELDLEYRLEETTKCGISTTAVDVFLTDGDEGTPEGARDGDEQDDSDFDRGDGTDDQSHGHGSEGDHHHRHEHDHGHDHGHDGVRAEGHGPHRSYLEVRDIVERMALPDPVERDALAIFELLGEAEASVHGEALEDIHFHEVGADDAIADVVGAAALVHDLDVDRVVTTPLATGGGATSMSHGEYPVPTPAVVEIAERADWSLRGGPVDAELLTPTGAAILGHYAEGVESLPPLEVDGSGYGAGGYDLDPHPNVLRVLVGDGSGEGGLVKDAIAVLETNLDDATPEVLGGLQETLADAGARDVSILPATMKKSRPGHLVKVICKPADRERVARRLAEETGTLGIRDSGASHRWIAERAFETVELDLDGETYAVTVKVARDADGDVYDVSAEYDDARDVARASGVAVRDVIRRAEAAAESESWRT</sequence>
<dbReference type="Proteomes" id="UP000199161">
    <property type="component" value="Unassembled WGS sequence"/>
</dbReference>
<evidence type="ECO:0000256" key="1">
    <source>
        <dbReference type="ARBA" id="ARBA00022596"/>
    </source>
</evidence>
<dbReference type="GO" id="GO:0016829">
    <property type="term" value="F:lyase activity"/>
    <property type="evidence" value="ECO:0007669"/>
    <property type="project" value="UniProtKB-UniRule"/>
</dbReference>
<dbReference type="PANTHER" id="PTHR36566">
    <property type="entry name" value="NICKEL INSERTION PROTEIN-RELATED"/>
    <property type="match status" value="1"/>
</dbReference>
<dbReference type="RefSeq" id="WP_089789484.1">
    <property type="nucleotide sequence ID" value="NZ_FOKW01000011.1"/>
</dbReference>
<comment type="similarity">
    <text evidence="2">Belongs to the LarC family.</text>
</comment>
<reference evidence="5" key="1">
    <citation type="submission" date="2016-10" db="EMBL/GenBank/DDBJ databases">
        <authorList>
            <person name="Varghese N."/>
            <person name="Submissions S."/>
        </authorList>
    </citation>
    <scope>NUCLEOTIDE SEQUENCE [LARGE SCALE GENOMIC DNA]</scope>
    <source>
        <strain evidence="5">DSM 13078</strain>
    </source>
</reference>
<dbReference type="Pfam" id="PF01969">
    <property type="entry name" value="Ni_insertion"/>
    <property type="match status" value="1"/>
</dbReference>
<accession>A0A1I1KEF9</accession>
<dbReference type="Gene3D" id="3.10.20.300">
    <property type="entry name" value="mk0293 like domain"/>
    <property type="match status" value="1"/>
</dbReference>
<keyword evidence="2" id="KW-0456">Lyase</keyword>
<gene>
    <name evidence="4" type="ORF">SAMN05444422_11176</name>
</gene>
<dbReference type="GO" id="GO:0016151">
    <property type="term" value="F:nickel cation binding"/>
    <property type="evidence" value="ECO:0007669"/>
    <property type="project" value="UniProtKB-UniRule"/>
</dbReference>
<evidence type="ECO:0000313" key="4">
    <source>
        <dbReference type="EMBL" id="SFC59187.1"/>
    </source>
</evidence>
<dbReference type="PANTHER" id="PTHR36566:SF1">
    <property type="entry name" value="PYRIDINIUM-3,5-BISTHIOCARBOXYLIC ACID MONONUCLEOTIDE NICKEL INSERTION PROTEIN"/>
    <property type="match status" value="1"/>
</dbReference>
<proteinExistence type="inferred from homology"/>
<keyword evidence="1 2" id="KW-0533">Nickel</keyword>
<feature type="region of interest" description="Disordered" evidence="3">
    <location>
        <begin position="65"/>
        <end position="130"/>
    </location>
</feature>
<dbReference type="EMBL" id="FOKW01000011">
    <property type="protein sequence ID" value="SFC59187.1"/>
    <property type="molecule type" value="Genomic_DNA"/>
</dbReference>
<dbReference type="Gene3D" id="3.30.70.1380">
    <property type="entry name" value="Transcriptional regulatory protein pf0864 domain like"/>
    <property type="match status" value="1"/>
</dbReference>
<dbReference type="HAMAP" id="MF_01074">
    <property type="entry name" value="LarC"/>
    <property type="match status" value="1"/>
</dbReference>
<evidence type="ECO:0000256" key="2">
    <source>
        <dbReference type="HAMAP-Rule" id="MF_01074"/>
    </source>
</evidence>
<feature type="compositionally biased region" description="Basic and acidic residues" evidence="3">
    <location>
        <begin position="88"/>
        <end position="130"/>
    </location>
</feature>
<keyword evidence="5" id="KW-1185">Reference proteome</keyword>
<organism evidence="4 5">
    <name type="scientific">Natronobacterium haloterrestre</name>
    <name type="common">Halobiforma haloterrestris</name>
    <dbReference type="NCBI Taxonomy" id="148448"/>
    <lineage>
        <taxon>Archaea</taxon>
        <taxon>Methanobacteriati</taxon>
        <taxon>Methanobacteriota</taxon>
        <taxon>Stenosarchaea group</taxon>
        <taxon>Halobacteria</taxon>
        <taxon>Halobacteriales</taxon>
        <taxon>Natrialbaceae</taxon>
        <taxon>Natronobacterium</taxon>
    </lineage>
</organism>
<dbReference type="InterPro" id="IPR002822">
    <property type="entry name" value="Ni_insertion"/>
</dbReference>
<name>A0A1I1KEF9_NATHA</name>